<evidence type="ECO:0000313" key="2">
    <source>
        <dbReference type="EMBL" id="SCW30437.1"/>
    </source>
</evidence>
<dbReference type="Gene3D" id="1.10.10.10">
    <property type="entry name" value="Winged helix-like DNA-binding domain superfamily/Winged helix DNA-binding domain"/>
    <property type="match status" value="1"/>
</dbReference>
<dbReference type="EMBL" id="FMTS01000001">
    <property type="protein sequence ID" value="SCW30437.1"/>
    <property type="molecule type" value="Genomic_DNA"/>
</dbReference>
<evidence type="ECO:0000259" key="1">
    <source>
        <dbReference type="Pfam" id="PF03551"/>
    </source>
</evidence>
<proteinExistence type="predicted"/>
<protein>
    <submittedName>
        <fullName evidence="2">Transcriptional regulator, PadR family</fullName>
    </submittedName>
</protein>
<dbReference type="InterPro" id="IPR036388">
    <property type="entry name" value="WH-like_DNA-bd_sf"/>
</dbReference>
<reference evidence="3" key="1">
    <citation type="submission" date="2016-10" db="EMBL/GenBank/DDBJ databases">
        <authorList>
            <person name="Varghese N."/>
            <person name="Submissions S."/>
        </authorList>
    </citation>
    <scope>NUCLEOTIDE SEQUENCE [LARGE SCALE GENOMIC DNA]</scope>
    <source>
        <strain evidence="3">CGMCC 1.3431</strain>
    </source>
</reference>
<dbReference type="AlphaFoldDB" id="A0A1G4PDR7"/>
<dbReference type="STRING" id="260084.SAMN02927928_0287"/>
<dbReference type="PANTHER" id="PTHR43252">
    <property type="entry name" value="TRANSCRIPTIONAL REGULATOR YQJI"/>
    <property type="match status" value="1"/>
</dbReference>
<dbReference type="Pfam" id="PF03551">
    <property type="entry name" value="PadR"/>
    <property type="match status" value="1"/>
</dbReference>
<feature type="domain" description="Transcription regulator PadR N-terminal" evidence="1">
    <location>
        <begin position="74"/>
        <end position="143"/>
    </location>
</feature>
<dbReference type="Proteomes" id="UP000199150">
    <property type="component" value="Unassembled WGS sequence"/>
</dbReference>
<gene>
    <name evidence="2" type="ORF">SAMN02927928_0287</name>
</gene>
<dbReference type="PANTHER" id="PTHR43252:SF7">
    <property type="entry name" value="TRANSCRIPTIONAL REGULATOR YQJI"/>
    <property type="match status" value="1"/>
</dbReference>
<dbReference type="SUPFAM" id="SSF46785">
    <property type="entry name" value="Winged helix' DNA-binding domain"/>
    <property type="match status" value="1"/>
</dbReference>
<sequence>MRGIFFHRRGQGACADRNFSHRDGFGGPGHRGFGAGFGGGLGGRGREGFERAFDRMRGGRDGRGFGHGGLRLVLLKLISEKPSHGYELIKAIEDRFNGAYSPSPGVIYPTLSWLEDEGFITIAPNEDGRKSATITEAGIAHLAEKAEQVDQLFSMMDGQRGEHGDYAPLFRAMANLKAALRARGMRPMNKAEIEAVVDLIDETAKKIERL</sequence>
<accession>A0A1G4PDR7</accession>
<evidence type="ECO:0000313" key="3">
    <source>
        <dbReference type="Proteomes" id="UP000199150"/>
    </source>
</evidence>
<keyword evidence="3" id="KW-1185">Reference proteome</keyword>
<dbReference type="InterPro" id="IPR005149">
    <property type="entry name" value="Tscrpt_reg_PadR_N"/>
</dbReference>
<dbReference type="InterPro" id="IPR036390">
    <property type="entry name" value="WH_DNA-bd_sf"/>
</dbReference>
<organism evidence="2 3">
    <name type="scientific">Asticcacaulis taihuensis</name>
    <dbReference type="NCBI Taxonomy" id="260084"/>
    <lineage>
        <taxon>Bacteria</taxon>
        <taxon>Pseudomonadati</taxon>
        <taxon>Pseudomonadota</taxon>
        <taxon>Alphaproteobacteria</taxon>
        <taxon>Caulobacterales</taxon>
        <taxon>Caulobacteraceae</taxon>
        <taxon>Asticcacaulis</taxon>
    </lineage>
</organism>
<name>A0A1G4PDR7_9CAUL</name>
<dbReference type="RefSeq" id="WP_245678801.1">
    <property type="nucleotide sequence ID" value="NZ_CBCRYE010000001.1"/>
</dbReference>